<name>A0A532UVN7_UNCT6</name>
<dbReference type="NCBIfam" id="NF005744">
    <property type="entry name" value="PRK07568.1"/>
    <property type="match status" value="1"/>
</dbReference>
<dbReference type="PROSITE" id="PS00105">
    <property type="entry name" value="AA_TRANSFER_CLASS_1"/>
    <property type="match status" value="1"/>
</dbReference>
<evidence type="ECO:0000313" key="8">
    <source>
        <dbReference type="EMBL" id="TKJ38991.1"/>
    </source>
</evidence>
<comment type="similarity">
    <text evidence="2 6">Belongs to the class-I pyridoxal-phosphate-dependent aminotransferase family.</text>
</comment>
<evidence type="ECO:0000259" key="7">
    <source>
        <dbReference type="Pfam" id="PF00155"/>
    </source>
</evidence>
<dbReference type="InterPro" id="IPR004839">
    <property type="entry name" value="Aminotransferase_I/II_large"/>
</dbReference>
<comment type="caution">
    <text evidence="8">The sequence shown here is derived from an EMBL/GenBank/DDBJ whole genome shotgun (WGS) entry which is preliminary data.</text>
</comment>
<dbReference type="AlphaFoldDB" id="A0A532UVN7"/>
<dbReference type="Proteomes" id="UP000317778">
    <property type="component" value="Unassembled WGS sequence"/>
</dbReference>
<protein>
    <recommendedName>
        <fullName evidence="6">Aminotransferase</fullName>
        <ecNumber evidence="6">2.6.1.-</ecNumber>
    </recommendedName>
</protein>
<dbReference type="InterPro" id="IPR015421">
    <property type="entry name" value="PyrdxlP-dep_Trfase_major"/>
</dbReference>
<evidence type="ECO:0000256" key="2">
    <source>
        <dbReference type="ARBA" id="ARBA00007441"/>
    </source>
</evidence>
<organism evidence="8 9">
    <name type="scientific">candidate division TA06 bacterium B3_TA06</name>
    <dbReference type="NCBI Taxonomy" id="2012487"/>
    <lineage>
        <taxon>Bacteria</taxon>
        <taxon>Bacteria division TA06</taxon>
    </lineage>
</organism>
<dbReference type="SUPFAM" id="SSF53383">
    <property type="entry name" value="PLP-dependent transferases"/>
    <property type="match status" value="1"/>
</dbReference>
<dbReference type="GO" id="GO:0006520">
    <property type="term" value="P:amino acid metabolic process"/>
    <property type="evidence" value="ECO:0007669"/>
    <property type="project" value="InterPro"/>
</dbReference>
<evidence type="ECO:0000256" key="5">
    <source>
        <dbReference type="ARBA" id="ARBA00022898"/>
    </source>
</evidence>
<accession>A0A532UVN7</accession>
<dbReference type="Gene3D" id="3.90.1150.10">
    <property type="entry name" value="Aspartate Aminotransferase, domain 1"/>
    <property type="match status" value="1"/>
</dbReference>
<dbReference type="GO" id="GO:0008483">
    <property type="term" value="F:transaminase activity"/>
    <property type="evidence" value="ECO:0007669"/>
    <property type="project" value="UniProtKB-KW"/>
</dbReference>
<gene>
    <name evidence="8" type="ORF">CEE36_10455</name>
</gene>
<dbReference type="InterPro" id="IPR015422">
    <property type="entry name" value="PyrdxlP-dep_Trfase_small"/>
</dbReference>
<dbReference type="InterPro" id="IPR004838">
    <property type="entry name" value="NHTrfase_class1_PyrdxlP-BS"/>
</dbReference>
<keyword evidence="4 6" id="KW-0808">Transferase</keyword>
<dbReference type="PANTHER" id="PTHR46383">
    <property type="entry name" value="ASPARTATE AMINOTRANSFERASE"/>
    <property type="match status" value="1"/>
</dbReference>
<dbReference type="EC" id="2.6.1.-" evidence="6"/>
<evidence type="ECO:0000256" key="3">
    <source>
        <dbReference type="ARBA" id="ARBA00022576"/>
    </source>
</evidence>
<reference evidence="8 9" key="1">
    <citation type="submission" date="2017-06" db="EMBL/GenBank/DDBJ databases">
        <title>Novel microbial phyla capable of carbon fixation and sulfur reduction in deep-sea sediments.</title>
        <authorList>
            <person name="Huang J."/>
            <person name="Baker B."/>
            <person name="Wang Y."/>
        </authorList>
    </citation>
    <scope>NUCLEOTIDE SEQUENCE [LARGE SCALE GENOMIC DNA]</scope>
    <source>
        <strain evidence="8">B3_TA06</strain>
    </source>
</reference>
<evidence type="ECO:0000256" key="6">
    <source>
        <dbReference type="RuleBase" id="RU000481"/>
    </source>
</evidence>
<evidence type="ECO:0000313" key="9">
    <source>
        <dbReference type="Proteomes" id="UP000317778"/>
    </source>
</evidence>
<comment type="cofactor">
    <cofactor evidence="1 6">
        <name>pyridoxal 5'-phosphate</name>
        <dbReference type="ChEBI" id="CHEBI:597326"/>
    </cofactor>
</comment>
<sequence>MDISRRGVMMPASPIRKLAPLADEAKKAGIKVYHLNIGQPDIPTPTEFFEAVHRFTEPVLAYGPSGGIVQLRLAIVDYLASCGIDVDLDEVWITTGGSEAVLFAFWATTDPGDEVIVFEPFYTNYNGFAAAAGVKLVPIKLSVEQGFRLPARKEIERHISKKTRAIIICTPNNPTGTVLTKEEMFVLGKIVRKHNLYLISDEVYREFIYDDREHTSALTLPDIEDRVIVTDSASKRFSACGARIGFVTSRNRELMGAMLKFAQARLCPPTVEQYGAVACFRNMHRFMKPMIAEYDRRRKALIEELSAIPGVVAPTPEGAFYTVVRLPVDDTERFAAWLLTDFSKDKKTVMVAPAAGFYASPDAGRNEIRIAYVLKEAALRDAIGLLAQALKDYPD</sequence>
<feature type="domain" description="Aminotransferase class I/classII large" evidence="7">
    <location>
        <begin position="32"/>
        <end position="383"/>
    </location>
</feature>
<evidence type="ECO:0000256" key="4">
    <source>
        <dbReference type="ARBA" id="ARBA00022679"/>
    </source>
</evidence>
<dbReference type="GO" id="GO:0030170">
    <property type="term" value="F:pyridoxal phosphate binding"/>
    <property type="evidence" value="ECO:0007669"/>
    <property type="project" value="InterPro"/>
</dbReference>
<dbReference type="Pfam" id="PF00155">
    <property type="entry name" value="Aminotran_1_2"/>
    <property type="match status" value="1"/>
</dbReference>
<keyword evidence="3 6" id="KW-0032">Aminotransferase</keyword>
<dbReference type="EMBL" id="NJBO01000025">
    <property type="protein sequence ID" value="TKJ38991.1"/>
    <property type="molecule type" value="Genomic_DNA"/>
</dbReference>
<dbReference type="CDD" id="cd00609">
    <property type="entry name" value="AAT_like"/>
    <property type="match status" value="1"/>
</dbReference>
<proteinExistence type="inferred from homology"/>
<evidence type="ECO:0000256" key="1">
    <source>
        <dbReference type="ARBA" id="ARBA00001933"/>
    </source>
</evidence>
<dbReference type="Gene3D" id="3.40.640.10">
    <property type="entry name" value="Type I PLP-dependent aspartate aminotransferase-like (Major domain)"/>
    <property type="match status" value="1"/>
</dbReference>
<dbReference type="InterPro" id="IPR015424">
    <property type="entry name" value="PyrdxlP-dep_Trfase"/>
</dbReference>
<keyword evidence="5" id="KW-0663">Pyridoxal phosphate</keyword>
<dbReference type="InterPro" id="IPR050596">
    <property type="entry name" value="AspAT/PAT-like"/>
</dbReference>
<dbReference type="PANTHER" id="PTHR46383:SF1">
    <property type="entry name" value="ASPARTATE AMINOTRANSFERASE"/>
    <property type="match status" value="1"/>
</dbReference>